<dbReference type="RefSeq" id="WP_165327318.1">
    <property type="nucleotide sequence ID" value="NZ_CP049109.1"/>
</dbReference>
<gene>
    <name evidence="2" type="ORF">G5C33_11335</name>
</gene>
<name>A0A6G6Y638_9SPHN</name>
<dbReference type="EMBL" id="CP049109">
    <property type="protein sequence ID" value="QIG80311.1"/>
    <property type="molecule type" value="Genomic_DNA"/>
</dbReference>
<reference evidence="2 3" key="1">
    <citation type="submission" date="2020-02" db="EMBL/GenBank/DDBJ databases">
        <authorList>
            <person name="Zheng R.K."/>
            <person name="Sun C.M."/>
        </authorList>
    </citation>
    <scope>NUCLEOTIDE SEQUENCE [LARGE SCALE GENOMIC DNA]</scope>
    <source>
        <strain evidence="3">zrk23</strain>
    </source>
</reference>
<keyword evidence="1" id="KW-0812">Transmembrane</keyword>
<dbReference type="InterPro" id="IPR008523">
    <property type="entry name" value="DUF805"/>
</dbReference>
<sequence>MYLASLRHNLGGILRFSGRSSREFFWPYALTLLGVTVAATILVMAPAMFRMSETYAREHPEQVVETVGPGGYSIEVKDPPPDLFRNIDIPLTELGIVGGLFLLLLAAAVTRRLHDRGLPGILGILPLIPFSASAFYFMPRIFHQFALADGSPPTAFVAAFFCNLLYLGLLLGLGLLLAMKGQPQSNRYGDPPEPGRGEATP</sequence>
<feature type="transmembrane region" description="Helical" evidence="1">
    <location>
        <begin position="154"/>
        <end position="178"/>
    </location>
</feature>
<feature type="transmembrane region" description="Helical" evidence="1">
    <location>
        <begin position="25"/>
        <end position="49"/>
    </location>
</feature>
<feature type="transmembrane region" description="Helical" evidence="1">
    <location>
        <begin position="89"/>
        <end position="109"/>
    </location>
</feature>
<organism evidence="2 3">
    <name type="scientific">Stakelama tenebrarum</name>
    <dbReference type="NCBI Taxonomy" id="2711215"/>
    <lineage>
        <taxon>Bacteria</taxon>
        <taxon>Pseudomonadati</taxon>
        <taxon>Pseudomonadota</taxon>
        <taxon>Alphaproteobacteria</taxon>
        <taxon>Sphingomonadales</taxon>
        <taxon>Sphingomonadaceae</taxon>
        <taxon>Stakelama</taxon>
    </lineage>
</organism>
<dbReference type="AlphaFoldDB" id="A0A6G6Y638"/>
<dbReference type="GO" id="GO:0016020">
    <property type="term" value="C:membrane"/>
    <property type="evidence" value="ECO:0007669"/>
    <property type="project" value="InterPro"/>
</dbReference>
<evidence type="ECO:0000256" key="1">
    <source>
        <dbReference type="SAM" id="Phobius"/>
    </source>
</evidence>
<accession>A0A6G6Y638</accession>
<dbReference type="Proteomes" id="UP000501568">
    <property type="component" value="Chromosome"/>
</dbReference>
<proteinExistence type="predicted"/>
<keyword evidence="1" id="KW-0472">Membrane</keyword>
<protein>
    <submittedName>
        <fullName evidence="2">DUF805 domain-containing protein</fullName>
    </submittedName>
</protein>
<dbReference type="KEGG" id="spzr:G5C33_11335"/>
<keyword evidence="1" id="KW-1133">Transmembrane helix</keyword>
<dbReference type="Pfam" id="PF05656">
    <property type="entry name" value="DUF805"/>
    <property type="match status" value="1"/>
</dbReference>
<evidence type="ECO:0000313" key="2">
    <source>
        <dbReference type="EMBL" id="QIG80311.1"/>
    </source>
</evidence>
<keyword evidence="3" id="KW-1185">Reference proteome</keyword>
<evidence type="ECO:0000313" key="3">
    <source>
        <dbReference type="Proteomes" id="UP000501568"/>
    </source>
</evidence>
<feature type="transmembrane region" description="Helical" evidence="1">
    <location>
        <begin position="121"/>
        <end position="142"/>
    </location>
</feature>